<dbReference type="GO" id="GO:0006164">
    <property type="term" value="P:purine nucleotide biosynthetic process"/>
    <property type="evidence" value="ECO:0007669"/>
    <property type="project" value="UniProtKB-KW"/>
</dbReference>
<evidence type="ECO:0000256" key="3">
    <source>
        <dbReference type="ARBA" id="ARBA00022563"/>
    </source>
</evidence>
<dbReference type="GO" id="GO:0009086">
    <property type="term" value="P:methionine biosynthetic process"/>
    <property type="evidence" value="ECO:0007669"/>
    <property type="project" value="UniProtKB-KW"/>
</dbReference>
<dbReference type="UniPathway" id="UPA00193"/>
<feature type="domain" description="Tetrahydrofolate dehydrogenase/cyclohydrolase catalytic" evidence="14">
    <location>
        <begin position="6"/>
        <end position="120"/>
    </location>
</feature>
<dbReference type="EC" id="3.5.4.9" evidence="13"/>
<evidence type="ECO:0000256" key="2">
    <source>
        <dbReference type="ARBA" id="ARBA00011738"/>
    </source>
</evidence>
<dbReference type="Gene3D" id="3.40.50.720">
    <property type="entry name" value="NAD(P)-binding Rossmann-like Domain"/>
    <property type="match status" value="1"/>
</dbReference>
<comment type="subunit">
    <text evidence="2 13">Homodimer.</text>
</comment>
<keyword evidence="4 13" id="KW-0028">Amino-acid biosynthesis</keyword>
<dbReference type="InterPro" id="IPR000672">
    <property type="entry name" value="THF_DH/CycHdrlase"/>
</dbReference>
<dbReference type="Proteomes" id="UP000317036">
    <property type="component" value="Unassembled WGS sequence"/>
</dbReference>
<evidence type="ECO:0000256" key="6">
    <source>
        <dbReference type="ARBA" id="ARBA00022801"/>
    </source>
</evidence>
<comment type="pathway">
    <text evidence="1 13">One-carbon metabolism; tetrahydrofolate interconversion.</text>
</comment>
<dbReference type="FunFam" id="3.40.50.720:FF:000006">
    <property type="entry name" value="Bifunctional protein FolD"/>
    <property type="match status" value="1"/>
</dbReference>
<dbReference type="EMBL" id="VNJI01000002">
    <property type="protein sequence ID" value="TVY11505.1"/>
    <property type="molecule type" value="Genomic_DNA"/>
</dbReference>
<protein>
    <recommendedName>
        <fullName evidence="13">Bifunctional protein FolD</fullName>
    </recommendedName>
    <domain>
        <recommendedName>
            <fullName evidence="13">Methylenetetrahydrofolate dehydrogenase</fullName>
            <ecNumber evidence="13">1.5.1.5</ecNumber>
        </recommendedName>
    </domain>
    <domain>
        <recommendedName>
            <fullName evidence="13">Methenyltetrahydrofolate cyclohydrolase</fullName>
            <ecNumber evidence="13">3.5.4.9</ecNumber>
        </recommendedName>
    </domain>
</protein>
<dbReference type="InterPro" id="IPR046346">
    <property type="entry name" value="Aminoacid_DH-like_N_sf"/>
</dbReference>
<feature type="binding site" evidence="13">
    <location>
        <begin position="165"/>
        <end position="167"/>
    </location>
    <ligand>
        <name>NADP(+)</name>
        <dbReference type="ChEBI" id="CHEBI:58349"/>
    </ligand>
</feature>
<dbReference type="FunFam" id="3.40.50.10860:FF:000001">
    <property type="entry name" value="Bifunctional protein FolD"/>
    <property type="match status" value="1"/>
</dbReference>
<dbReference type="SUPFAM" id="SSF53223">
    <property type="entry name" value="Aminoacid dehydrogenase-like, N-terminal domain"/>
    <property type="match status" value="1"/>
</dbReference>
<comment type="caution">
    <text evidence="16">The sequence shown here is derived from an EMBL/GenBank/DDBJ whole genome shotgun (WGS) entry which is preliminary data.</text>
</comment>
<dbReference type="GO" id="GO:0005829">
    <property type="term" value="C:cytosol"/>
    <property type="evidence" value="ECO:0007669"/>
    <property type="project" value="TreeGrafter"/>
</dbReference>
<reference evidence="16 17" key="1">
    <citation type="submission" date="2019-07" db="EMBL/GenBank/DDBJ databases">
        <authorList>
            <person name="Kim J."/>
        </authorList>
    </citation>
    <scope>NUCLEOTIDE SEQUENCE [LARGE SCALE GENOMIC DNA]</scope>
    <source>
        <strain evidence="16 17">JC52</strain>
    </source>
</reference>
<evidence type="ECO:0000259" key="15">
    <source>
        <dbReference type="Pfam" id="PF02882"/>
    </source>
</evidence>
<dbReference type="InterPro" id="IPR036291">
    <property type="entry name" value="NAD(P)-bd_dom_sf"/>
</dbReference>
<comment type="similarity">
    <text evidence="13">Belongs to the tetrahydrofolate dehydrogenase/cyclohydrolase family.</text>
</comment>
<evidence type="ECO:0000259" key="14">
    <source>
        <dbReference type="Pfam" id="PF00763"/>
    </source>
</evidence>
<dbReference type="Pfam" id="PF00763">
    <property type="entry name" value="THF_DHG_CYH"/>
    <property type="match status" value="1"/>
</dbReference>
<comment type="catalytic activity">
    <reaction evidence="13">
        <text>(6R)-5,10-methylene-5,6,7,8-tetrahydrofolate + NADP(+) = (6R)-5,10-methenyltetrahydrofolate + NADPH</text>
        <dbReference type="Rhea" id="RHEA:22812"/>
        <dbReference type="ChEBI" id="CHEBI:15636"/>
        <dbReference type="ChEBI" id="CHEBI:57455"/>
        <dbReference type="ChEBI" id="CHEBI:57783"/>
        <dbReference type="ChEBI" id="CHEBI:58349"/>
        <dbReference type="EC" id="1.5.1.5"/>
    </reaction>
</comment>
<dbReference type="InterPro" id="IPR020631">
    <property type="entry name" value="THF_DH/CycHdrlase_NAD-bd_dom"/>
</dbReference>
<dbReference type="CDD" id="cd01080">
    <property type="entry name" value="NAD_bind_m-THF_DH_Cyclohyd"/>
    <property type="match status" value="1"/>
</dbReference>
<dbReference type="AlphaFoldDB" id="A0A559KH94"/>
<dbReference type="GO" id="GO:0035999">
    <property type="term" value="P:tetrahydrofolate interconversion"/>
    <property type="evidence" value="ECO:0007669"/>
    <property type="project" value="UniProtKB-UniRule"/>
</dbReference>
<feature type="binding site" evidence="13">
    <location>
        <position position="231"/>
    </location>
    <ligand>
        <name>NADP(+)</name>
        <dbReference type="ChEBI" id="CHEBI:58349"/>
    </ligand>
</feature>
<evidence type="ECO:0000256" key="11">
    <source>
        <dbReference type="ARBA" id="ARBA00023268"/>
    </source>
</evidence>
<proteinExistence type="inferred from homology"/>
<dbReference type="InterPro" id="IPR020630">
    <property type="entry name" value="THF_DH/CycHdrlase_cat_dom"/>
</dbReference>
<dbReference type="NCBIfam" id="NF010783">
    <property type="entry name" value="PRK14186.1"/>
    <property type="match status" value="1"/>
</dbReference>
<evidence type="ECO:0000313" key="17">
    <source>
        <dbReference type="Proteomes" id="UP000317036"/>
    </source>
</evidence>
<dbReference type="GO" id="GO:0004477">
    <property type="term" value="F:methenyltetrahydrofolate cyclohydrolase activity"/>
    <property type="evidence" value="ECO:0007669"/>
    <property type="project" value="UniProtKB-UniRule"/>
</dbReference>
<sequence length="289" mass="30845">MSAQVINGKEIVSAYRAEIKEHVEALKSKGVQPGLAVVIVGDDPASHVYVRNKAKACEEAGMHSEVYKLPENTPEQELLDLIEKLNGDSAIHGILVQSPLPKHISEERVVEAIAVDKDADCFHPVNVGNLMIGKEGPAPCTPAGVIEILKKVGVEIAGKHAVVIGRSNIVGKPMAILLLREHATVTVVHSRTKNLEEITRQADILVAAVGKPKMVKREHVKPGAVVIDVGINRLEDTGKLAGDVDFDDVLDTASYITPVPGCVGPMTITMLLKNTLESAERAAGVKVTV</sequence>
<dbReference type="PANTHER" id="PTHR48099">
    <property type="entry name" value="C-1-TETRAHYDROFOLATE SYNTHASE, CYTOPLASMIC-RELATED"/>
    <property type="match status" value="1"/>
</dbReference>
<feature type="domain" description="Tetrahydrofolate dehydrogenase/cyclohydrolase NAD(P)-binding" evidence="15">
    <location>
        <begin position="139"/>
        <end position="282"/>
    </location>
</feature>
<dbReference type="EC" id="1.5.1.5" evidence="13"/>
<dbReference type="Gene3D" id="3.40.50.10860">
    <property type="entry name" value="Leucine Dehydrogenase, chain A, domain 1"/>
    <property type="match status" value="1"/>
</dbReference>
<evidence type="ECO:0000256" key="5">
    <source>
        <dbReference type="ARBA" id="ARBA00022755"/>
    </source>
</evidence>
<dbReference type="PRINTS" id="PR00085">
    <property type="entry name" value="THFDHDRGNASE"/>
</dbReference>
<evidence type="ECO:0000256" key="7">
    <source>
        <dbReference type="ARBA" id="ARBA00022857"/>
    </source>
</evidence>
<keyword evidence="17" id="KW-1185">Reference proteome</keyword>
<keyword evidence="11 13" id="KW-0511">Multifunctional enzyme</keyword>
<keyword evidence="10 13" id="KW-0486">Methionine biosynthesis</keyword>
<keyword evidence="7 13" id="KW-0521">NADP</keyword>
<evidence type="ECO:0000256" key="10">
    <source>
        <dbReference type="ARBA" id="ARBA00023167"/>
    </source>
</evidence>
<comment type="catalytic activity">
    <reaction evidence="12 13">
        <text>(6R)-5,10-methenyltetrahydrofolate + H2O = (6R)-10-formyltetrahydrofolate + H(+)</text>
        <dbReference type="Rhea" id="RHEA:23700"/>
        <dbReference type="ChEBI" id="CHEBI:15377"/>
        <dbReference type="ChEBI" id="CHEBI:15378"/>
        <dbReference type="ChEBI" id="CHEBI:57455"/>
        <dbReference type="ChEBI" id="CHEBI:195366"/>
        <dbReference type="EC" id="3.5.4.9"/>
    </reaction>
</comment>
<evidence type="ECO:0000256" key="1">
    <source>
        <dbReference type="ARBA" id="ARBA00004777"/>
    </source>
</evidence>
<name>A0A559KH94_9BACL</name>
<dbReference type="PANTHER" id="PTHR48099:SF5">
    <property type="entry name" value="C-1-TETRAHYDROFOLATE SYNTHASE, CYTOPLASMIC"/>
    <property type="match status" value="1"/>
</dbReference>
<evidence type="ECO:0000256" key="12">
    <source>
        <dbReference type="ARBA" id="ARBA00036357"/>
    </source>
</evidence>
<evidence type="ECO:0000313" key="16">
    <source>
        <dbReference type="EMBL" id="TVY11505.1"/>
    </source>
</evidence>
<keyword evidence="3 13" id="KW-0554">One-carbon metabolism</keyword>
<gene>
    <name evidence="13 16" type="primary">folD</name>
    <name evidence="16" type="ORF">FPZ49_02050</name>
</gene>
<keyword evidence="8 13" id="KW-0560">Oxidoreductase</keyword>
<dbReference type="Pfam" id="PF02882">
    <property type="entry name" value="THF_DHG_CYH_C"/>
    <property type="match status" value="1"/>
</dbReference>
<dbReference type="RefSeq" id="WP_144842695.1">
    <property type="nucleotide sequence ID" value="NZ_VNJI01000002.1"/>
</dbReference>
<dbReference type="SUPFAM" id="SSF51735">
    <property type="entry name" value="NAD(P)-binding Rossmann-fold domains"/>
    <property type="match status" value="1"/>
</dbReference>
<dbReference type="GO" id="GO:0004488">
    <property type="term" value="F:methylenetetrahydrofolate dehydrogenase (NADP+) activity"/>
    <property type="evidence" value="ECO:0007669"/>
    <property type="project" value="UniProtKB-UniRule"/>
</dbReference>
<keyword evidence="6 13" id="KW-0378">Hydrolase</keyword>
<dbReference type="OrthoDB" id="9803580at2"/>
<dbReference type="GO" id="GO:0000105">
    <property type="term" value="P:L-histidine biosynthetic process"/>
    <property type="evidence" value="ECO:0007669"/>
    <property type="project" value="UniProtKB-KW"/>
</dbReference>
<comment type="function">
    <text evidence="13">Catalyzes the oxidation of 5,10-methylenetetrahydrofolate to 5,10-methenyltetrahydrofolate and then the hydrolysis of 5,10-methenyltetrahydrofolate to 10-formyltetrahydrofolate.</text>
</comment>
<organism evidence="16 17">
    <name type="scientific">Paenibacillus cremeus</name>
    <dbReference type="NCBI Taxonomy" id="2163881"/>
    <lineage>
        <taxon>Bacteria</taxon>
        <taxon>Bacillati</taxon>
        <taxon>Bacillota</taxon>
        <taxon>Bacilli</taxon>
        <taxon>Bacillales</taxon>
        <taxon>Paenibacillaceae</taxon>
        <taxon>Paenibacillus</taxon>
    </lineage>
</organism>
<dbReference type="NCBIfam" id="NF010785">
    <property type="entry name" value="PRK14188.1"/>
    <property type="match status" value="1"/>
</dbReference>
<accession>A0A559KH94</accession>
<dbReference type="HAMAP" id="MF_01576">
    <property type="entry name" value="THF_DHG_CYH"/>
    <property type="match status" value="1"/>
</dbReference>
<evidence type="ECO:0000256" key="4">
    <source>
        <dbReference type="ARBA" id="ARBA00022605"/>
    </source>
</evidence>
<keyword evidence="9 13" id="KW-0368">Histidine biosynthesis</keyword>
<comment type="caution">
    <text evidence="13">Lacks conserved residue(s) required for the propagation of feature annotation.</text>
</comment>
<evidence type="ECO:0000256" key="13">
    <source>
        <dbReference type="HAMAP-Rule" id="MF_01576"/>
    </source>
</evidence>
<keyword evidence="5 13" id="KW-0658">Purine biosynthesis</keyword>
<evidence type="ECO:0000256" key="9">
    <source>
        <dbReference type="ARBA" id="ARBA00023102"/>
    </source>
</evidence>
<evidence type="ECO:0000256" key="8">
    <source>
        <dbReference type="ARBA" id="ARBA00023002"/>
    </source>
</evidence>
<dbReference type="NCBIfam" id="NF008058">
    <property type="entry name" value="PRK10792.1"/>
    <property type="match status" value="1"/>
</dbReference>